<feature type="transmembrane region" description="Helical" evidence="10">
    <location>
        <begin position="49"/>
        <end position="73"/>
    </location>
</feature>
<comment type="subcellular location">
    <subcellularLocation>
        <location evidence="1">Cell membrane</location>
        <topology evidence="1">Multi-pass membrane protein</topology>
    </subcellularLocation>
</comment>
<evidence type="ECO:0000313" key="13">
    <source>
        <dbReference type="Proteomes" id="UP000663792"/>
    </source>
</evidence>
<feature type="transmembrane region" description="Helical" evidence="10">
    <location>
        <begin position="378"/>
        <end position="396"/>
    </location>
</feature>
<feature type="transmembrane region" description="Helical" evidence="10">
    <location>
        <begin position="171"/>
        <end position="191"/>
    </location>
</feature>
<keyword evidence="6 10" id="KW-0812">Transmembrane</keyword>
<feature type="domain" description="Citrate transporter-like" evidence="11">
    <location>
        <begin position="17"/>
        <end position="352"/>
    </location>
</feature>
<proteinExistence type="inferred from homology"/>
<evidence type="ECO:0000256" key="4">
    <source>
        <dbReference type="ARBA" id="ARBA00022448"/>
    </source>
</evidence>
<dbReference type="PANTHER" id="PTHR43302">
    <property type="entry name" value="TRANSPORTER ARSB-RELATED"/>
    <property type="match status" value="1"/>
</dbReference>
<evidence type="ECO:0000256" key="2">
    <source>
        <dbReference type="ARBA" id="ARBA00006433"/>
    </source>
</evidence>
<comment type="similarity">
    <text evidence="2">Belongs to the ArsB family.</text>
</comment>
<evidence type="ECO:0000259" key="11">
    <source>
        <dbReference type="Pfam" id="PF03600"/>
    </source>
</evidence>
<feature type="transmembrane region" description="Helical" evidence="10">
    <location>
        <begin position="127"/>
        <end position="146"/>
    </location>
</feature>
<evidence type="ECO:0000313" key="12">
    <source>
        <dbReference type="EMBL" id="MBM9468403.1"/>
    </source>
</evidence>
<feature type="transmembrane region" description="Helical" evidence="10">
    <location>
        <begin position="17"/>
        <end position="37"/>
    </location>
</feature>
<evidence type="ECO:0000256" key="3">
    <source>
        <dbReference type="ARBA" id="ARBA00009843"/>
    </source>
</evidence>
<keyword evidence="5" id="KW-1003">Cell membrane</keyword>
<dbReference type="PRINTS" id="PR00758">
    <property type="entry name" value="ARSENICPUMP"/>
</dbReference>
<organism evidence="12 13">
    <name type="scientific">Nakamurella leprariae</name>
    <dbReference type="NCBI Taxonomy" id="2803911"/>
    <lineage>
        <taxon>Bacteria</taxon>
        <taxon>Bacillati</taxon>
        <taxon>Actinomycetota</taxon>
        <taxon>Actinomycetes</taxon>
        <taxon>Nakamurellales</taxon>
        <taxon>Nakamurellaceae</taxon>
        <taxon>Nakamurella</taxon>
    </lineage>
</organism>
<keyword evidence="9 10" id="KW-0472">Membrane</keyword>
<reference evidence="12" key="1">
    <citation type="submission" date="2021-01" db="EMBL/GenBank/DDBJ databases">
        <title>YIM 132084 draft genome.</title>
        <authorList>
            <person name="An D."/>
        </authorList>
    </citation>
    <scope>NUCLEOTIDE SEQUENCE</scope>
    <source>
        <strain evidence="12">YIM 132084</strain>
    </source>
</reference>
<dbReference type="RefSeq" id="WP_205261360.1">
    <property type="nucleotide sequence ID" value="NZ_JAERWK010000017.1"/>
</dbReference>
<sequence length="398" mass="41643">MNPRSAAAALRRRLPPAWVVAAVAGLLVVVTGFLAGSAAREVISRTAPVLVFLVAITVVAALADRAGVFTAWAGWAARVAHGRTVLLWAVIVALAVVITVVLSLDTTAVLLTPVVLTLSRHLRLRPVVFAVTALWLANTASLLLPVSNLTNLLALHRLAGMGVGLGGYLELLWAPALVAVVGTVLVLGLFFRRDLAGRYQVPPRRPAPDPVLFRITVVVVAALVPAFLTGVPVAWPASVGAVLLLAAFAWRRRSDLHWSMVPWRTVLMVSGLFLVVEAIARNGVGDWLTGLAGVGESWPALVRLAGVGALAANGVNNLPAYLALEPAADSPIRLAALLIGVNVGPLLTLWASLATVLWRHRCEAAGVTLPWRGVLGRGLVLVPVLLVGCTATLVLASG</sequence>
<dbReference type="PANTHER" id="PTHR43302:SF5">
    <property type="entry name" value="TRANSPORTER ARSB-RELATED"/>
    <property type="match status" value="1"/>
</dbReference>
<dbReference type="InterPro" id="IPR004680">
    <property type="entry name" value="Cit_transptr-like_dom"/>
</dbReference>
<feature type="transmembrane region" description="Helical" evidence="10">
    <location>
        <begin position="334"/>
        <end position="358"/>
    </location>
</feature>
<evidence type="ECO:0000256" key="7">
    <source>
        <dbReference type="ARBA" id="ARBA00022849"/>
    </source>
</evidence>
<keyword evidence="8 10" id="KW-1133">Transmembrane helix</keyword>
<dbReference type="GO" id="GO:0005886">
    <property type="term" value="C:plasma membrane"/>
    <property type="evidence" value="ECO:0007669"/>
    <property type="project" value="UniProtKB-SubCell"/>
</dbReference>
<accession>A0A938YF20</accession>
<dbReference type="Proteomes" id="UP000663792">
    <property type="component" value="Unassembled WGS sequence"/>
</dbReference>
<evidence type="ECO:0000256" key="6">
    <source>
        <dbReference type="ARBA" id="ARBA00022692"/>
    </source>
</evidence>
<evidence type="ECO:0000256" key="10">
    <source>
        <dbReference type="SAM" id="Phobius"/>
    </source>
</evidence>
<dbReference type="Pfam" id="PF03600">
    <property type="entry name" value="CitMHS"/>
    <property type="match status" value="1"/>
</dbReference>
<evidence type="ECO:0000256" key="5">
    <source>
        <dbReference type="ARBA" id="ARBA00022475"/>
    </source>
</evidence>
<dbReference type="GO" id="GO:0015105">
    <property type="term" value="F:arsenite transmembrane transporter activity"/>
    <property type="evidence" value="ECO:0007669"/>
    <property type="project" value="InterPro"/>
</dbReference>
<comment type="similarity">
    <text evidence="3">Belongs to the CitM (TC 2.A.11) transporter family.</text>
</comment>
<feature type="transmembrane region" description="Helical" evidence="10">
    <location>
        <begin position="262"/>
        <end position="280"/>
    </location>
</feature>
<name>A0A938YF20_9ACTN</name>
<evidence type="ECO:0000256" key="8">
    <source>
        <dbReference type="ARBA" id="ARBA00022989"/>
    </source>
</evidence>
<gene>
    <name evidence="12" type="ORF">JL106_14055</name>
</gene>
<keyword evidence="7" id="KW-0059">Arsenical resistance</keyword>
<keyword evidence="13" id="KW-1185">Reference proteome</keyword>
<dbReference type="GO" id="GO:0046685">
    <property type="term" value="P:response to arsenic-containing substance"/>
    <property type="evidence" value="ECO:0007669"/>
    <property type="project" value="UniProtKB-KW"/>
</dbReference>
<dbReference type="InterPro" id="IPR000802">
    <property type="entry name" value="Arsenical_pump_ArsB"/>
</dbReference>
<feature type="transmembrane region" description="Helical" evidence="10">
    <location>
        <begin position="234"/>
        <end position="250"/>
    </location>
</feature>
<protein>
    <recommendedName>
        <fullName evidence="11">Citrate transporter-like domain-containing protein</fullName>
    </recommendedName>
</protein>
<feature type="transmembrane region" description="Helical" evidence="10">
    <location>
        <begin position="211"/>
        <end position="228"/>
    </location>
</feature>
<dbReference type="EMBL" id="JAERWK010000017">
    <property type="protein sequence ID" value="MBM9468403.1"/>
    <property type="molecule type" value="Genomic_DNA"/>
</dbReference>
<keyword evidence="4" id="KW-0813">Transport</keyword>
<evidence type="ECO:0000256" key="1">
    <source>
        <dbReference type="ARBA" id="ARBA00004651"/>
    </source>
</evidence>
<dbReference type="AlphaFoldDB" id="A0A938YF20"/>
<feature type="transmembrane region" description="Helical" evidence="10">
    <location>
        <begin position="85"/>
        <end position="115"/>
    </location>
</feature>
<comment type="caution">
    <text evidence="12">The sequence shown here is derived from an EMBL/GenBank/DDBJ whole genome shotgun (WGS) entry which is preliminary data.</text>
</comment>
<evidence type="ECO:0000256" key="9">
    <source>
        <dbReference type="ARBA" id="ARBA00023136"/>
    </source>
</evidence>